<reference evidence="12 13" key="1">
    <citation type="submission" date="2020-08" db="EMBL/GenBank/DDBJ databases">
        <title>Oceanospirillum sp. nov. isolated from marine sediment.</title>
        <authorList>
            <person name="Ji X."/>
        </authorList>
    </citation>
    <scope>NUCLEOTIDE SEQUENCE [LARGE SCALE GENOMIC DNA]</scope>
    <source>
        <strain evidence="12 13">D5</strain>
    </source>
</reference>
<dbReference type="RefSeq" id="WP_182811388.1">
    <property type="nucleotide sequence ID" value="NZ_JACJFM010000051.1"/>
</dbReference>
<keyword evidence="13" id="KW-1185">Reference proteome</keyword>
<dbReference type="EMBL" id="JACJFM010000051">
    <property type="protein sequence ID" value="MBB1489336.1"/>
    <property type="molecule type" value="Genomic_DNA"/>
</dbReference>
<dbReference type="InterPro" id="IPR027417">
    <property type="entry name" value="P-loop_NTPase"/>
</dbReference>
<feature type="domain" description="RecF/RecN/SMC N-terminal" evidence="11">
    <location>
        <begin position="3"/>
        <end position="361"/>
    </location>
</feature>
<dbReference type="InterPro" id="IPR018078">
    <property type="entry name" value="DNA-binding_RecF_CS"/>
</dbReference>
<keyword evidence="7 9" id="KW-0067">ATP-binding</keyword>
<dbReference type="Pfam" id="PF02463">
    <property type="entry name" value="SMC_N"/>
    <property type="match status" value="1"/>
</dbReference>
<keyword evidence="9 10" id="KW-0227">DNA damage</keyword>
<dbReference type="Gene3D" id="3.40.50.300">
    <property type="entry name" value="P-loop containing nucleotide triphosphate hydrolases"/>
    <property type="match status" value="1"/>
</dbReference>
<dbReference type="NCBIfam" id="TIGR00611">
    <property type="entry name" value="recf"/>
    <property type="match status" value="1"/>
</dbReference>
<dbReference type="GO" id="GO:0003697">
    <property type="term" value="F:single-stranded DNA binding"/>
    <property type="evidence" value="ECO:0007669"/>
    <property type="project" value="UniProtKB-UniRule"/>
</dbReference>
<dbReference type="PROSITE" id="PS00617">
    <property type="entry name" value="RECF_1"/>
    <property type="match status" value="1"/>
</dbReference>
<dbReference type="PROSITE" id="PS00618">
    <property type="entry name" value="RECF_2"/>
    <property type="match status" value="1"/>
</dbReference>
<dbReference type="HAMAP" id="MF_00365">
    <property type="entry name" value="RecF"/>
    <property type="match status" value="1"/>
</dbReference>
<comment type="subcellular location">
    <subcellularLocation>
        <location evidence="1 9 10">Cytoplasm</location>
    </subcellularLocation>
</comment>
<organism evidence="12 13">
    <name type="scientific">Oceanospirillum sediminis</name>
    <dbReference type="NCBI Taxonomy" id="2760088"/>
    <lineage>
        <taxon>Bacteria</taxon>
        <taxon>Pseudomonadati</taxon>
        <taxon>Pseudomonadota</taxon>
        <taxon>Gammaproteobacteria</taxon>
        <taxon>Oceanospirillales</taxon>
        <taxon>Oceanospirillaceae</taxon>
        <taxon>Oceanospirillum</taxon>
    </lineage>
</organism>
<dbReference type="Proteomes" id="UP000565262">
    <property type="component" value="Unassembled WGS sequence"/>
</dbReference>
<evidence type="ECO:0000256" key="1">
    <source>
        <dbReference type="ARBA" id="ARBA00004496"/>
    </source>
</evidence>
<gene>
    <name evidence="9 12" type="primary">recF</name>
    <name evidence="12" type="ORF">H4O21_22255</name>
</gene>
<evidence type="ECO:0000256" key="7">
    <source>
        <dbReference type="ARBA" id="ARBA00022840"/>
    </source>
</evidence>
<dbReference type="GO" id="GO:0009432">
    <property type="term" value="P:SOS response"/>
    <property type="evidence" value="ECO:0007669"/>
    <property type="project" value="UniProtKB-UniRule"/>
</dbReference>
<feature type="binding site" evidence="9">
    <location>
        <begin position="30"/>
        <end position="37"/>
    </location>
    <ligand>
        <name>ATP</name>
        <dbReference type="ChEBI" id="CHEBI:30616"/>
    </ligand>
</feature>
<protein>
    <recommendedName>
        <fullName evidence="3 9">DNA replication and repair protein RecF</fullName>
    </recommendedName>
</protein>
<dbReference type="InterPro" id="IPR003395">
    <property type="entry name" value="RecF/RecN/SMC_N"/>
</dbReference>
<comment type="function">
    <text evidence="9 10">The RecF protein is involved in DNA metabolism; it is required for DNA replication and normal SOS inducibility. RecF binds preferentially to single-stranded, linear DNA. It also seems to bind ATP.</text>
</comment>
<evidence type="ECO:0000256" key="5">
    <source>
        <dbReference type="ARBA" id="ARBA00022705"/>
    </source>
</evidence>
<keyword evidence="9 10" id="KW-0742">SOS response</keyword>
<evidence type="ECO:0000256" key="3">
    <source>
        <dbReference type="ARBA" id="ARBA00020170"/>
    </source>
</evidence>
<evidence type="ECO:0000256" key="2">
    <source>
        <dbReference type="ARBA" id="ARBA00008016"/>
    </source>
</evidence>
<comment type="caution">
    <text evidence="12">The sequence shown here is derived from an EMBL/GenBank/DDBJ whole genome shotgun (WGS) entry which is preliminary data.</text>
</comment>
<keyword evidence="8 9" id="KW-0238">DNA-binding</keyword>
<evidence type="ECO:0000313" key="12">
    <source>
        <dbReference type="EMBL" id="MBB1489336.1"/>
    </source>
</evidence>
<dbReference type="PANTHER" id="PTHR32182:SF0">
    <property type="entry name" value="DNA REPLICATION AND REPAIR PROTEIN RECF"/>
    <property type="match status" value="1"/>
</dbReference>
<evidence type="ECO:0000256" key="9">
    <source>
        <dbReference type="HAMAP-Rule" id="MF_00365"/>
    </source>
</evidence>
<keyword evidence="5 9" id="KW-0235">DNA replication</keyword>
<evidence type="ECO:0000256" key="4">
    <source>
        <dbReference type="ARBA" id="ARBA00022490"/>
    </source>
</evidence>
<dbReference type="AlphaFoldDB" id="A0A839IZ01"/>
<dbReference type="InterPro" id="IPR001238">
    <property type="entry name" value="DNA-binding_RecF"/>
</dbReference>
<evidence type="ECO:0000256" key="8">
    <source>
        <dbReference type="ARBA" id="ARBA00023125"/>
    </source>
</evidence>
<name>A0A839IZ01_9GAMM</name>
<dbReference type="GO" id="GO:0006302">
    <property type="term" value="P:double-strand break repair"/>
    <property type="evidence" value="ECO:0007669"/>
    <property type="project" value="TreeGrafter"/>
</dbReference>
<dbReference type="PANTHER" id="PTHR32182">
    <property type="entry name" value="DNA REPLICATION AND REPAIR PROTEIN RECF"/>
    <property type="match status" value="1"/>
</dbReference>
<proteinExistence type="inferred from homology"/>
<evidence type="ECO:0000259" key="11">
    <source>
        <dbReference type="Pfam" id="PF02463"/>
    </source>
</evidence>
<keyword evidence="6 9" id="KW-0547">Nucleotide-binding</keyword>
<evidence type="ECO:0000256" key="6">
    <source>
        <dbReference type="ARBA" id="ARBA00022741"/>
    </source>
</evidence>
<dbReference type="Gene3D" id="1.20.1050.90">
    <property type="entry name" value="RecF/RecN/SMC, N-terminal domain"/>
    <property type="match status" value="1"/>
</dbReference>
<dbReference type="SUPFAM" id="SSF52540">
    <property type="entry name" value="P-loop containing nucleoside triphosphate hydrolases"/>
    <property type="match status" value="1"/>
</dbReference>
<sequence>MSLRRLDIAQFRNLARISIRPDAGINLLTGDNGAGKTSVLEAISVLSSGRSFRSGRTPAIIQFEQPSYTLFAEIFNPNLQTQPIVPIGISRDRAGEQQIRIAGQQARSAAQLAELLPVQIINADSFQLLEGSPKVRRQFIDWGVFHVEHRFFPVWQASQKALKQRNKLLKYGKMQAIQQLDIWDQSLAQYAEQLALQRADYVEQLIPEFNRTLSELNLSERIELSYYRGWDSDIDCFSMLQESRQKDLEQGFTQSGPHRADLRIRVNRLMAVDVLSRGQQKLVVCALLLAQGRLLQKLTGKQCVYLVDDLPAELDGEHRKYLCRVLEQMQCQVFITSVESDSLINCWSEHTPLTVFHVKHGEVREQ</sequence>
<keyword evidence="4 9" id="KW-0963">Cytoplasm</keyword>
<dbReference type="GO" id="GO:0005737">
    <property type="term" value="C:cytoplasm"/>
    <property type="evidence" value="ECO:0007669"/>
    <property type="project" value="UniProtKB-SubCell"/>
</dbReference>
<keyword evidence="9 10" id="KW-0234">DNA repair</keyword>
<accession>A0A839IZ01</accession>
<dbReference type="GO" id="GO:0006260">
    <property type="term" value="P:DNA replication"/>
    <property type="evidence" value="ECO:0007669"/>
    <property type="project" value="UniProtKB-UniRule"/>
</dbReference>
<dbReference type="InterPro" id="IPR042174">
    <property type="entry name" value="RecF_2"/>
</dbReference>
<dbReference type="GO" id="GO:0000731">
    <property type="term" value="P:DNA synthesis involved in DNA repair"/>
    <property type="evidence" value="ECO:0007669"/>
    <property type="project" value="TreeGrafter"/>
</dbReference>
<evidence type="ECO:0000256" key="10">
    <source>
        <dbReference type="RuleBase" id="RU000578"/>
    </source>
</evidence>
<dbReference type="GO" id="GO:0005524">
    <property type="term" value="F:ATP binding"/>
    <property type="evidence" value="ECO:0007669"/>
    <property type="project" value="UniProtKB-UniRule"/>
</dbReference>
<evidence type="ECO:0000313" key="13">
    <source>
        <dbReference type="Proteomes" id="UP000565262"/>
    </source>
</evidence>
<comment type="similarity">
    <text evidence="2 9 10">Belongs to the RecF family.</text>
</comment>